<dbReference type="EMBL" id="NKXS01002208">
    <property type="protein sequence ID" value="PIN14806.1"/>
    <property type="molecule type" value="Genomic_DNA"/>
</dbReference>
<dbReference type="InterPro" id="IPR001005">
    <property type="entry name" value="SANT/Myb"/>
</dbReference>
<reference evidence="10" key="1">
    <citation type="journal article" date="2018" name="Gigascience">
        <title>Genome assembly of the Pink Ipe (Handroanthus impetiginosus, Bignoniaceae), a highly valued, ecologically keystone Neotropical timber forest tree.</title>
        <authorList>
            <person name="Silva-Junior O.B."/>
            <person name="Grattapaglia D."/>
            <person name="Novaes E."/>
            <person name="Collevatti R.G."/>
        </authorList>
    </citation>
    <scope>NUCLEOTIDE SEQUENCE [LARGE SCALE GENOMIC DNA]</scope>
    <source>
        <strain evidence="10">cv. UFG-1</strain>
    </source>
</reference>
<keyword evidence="6" id="KW-0804">Transcription</keyword>
<dbReference type="InterPro" id="IPR009057">
    <property type="entry name" value="Homeodomain-like_sf"/>
</dbReference>
<dbReference type="AlphaFoldDB" id="A0A2G9HBC2"/>
<accession>A0A2G9HBC2</accession>
<keyword evidence="3" id="KW-0805">Transcription regulation</keyword>
<dbReference type="Pfam" id="PF00249">
    <property type="entry name" value="Myb_DNA-binding"/>
    <property type="match status" value="1"/>
</dbReference>
<dbReference type="PANTHER" id="PTHR47999">
    <property type="entry name" value="TRANSCRIPTION FACTOR MYB8-RELATED-RELATED"/>
    <property type="match status" value="1"/>
</dbReference>
<evidence type="ECO:0000256" key="7">
    <source>
        <dbReference type="ARBA" id="ARBA00023242"/>
    </source>
</evidence>
<keyword evidence="5" id="KW-0010">Activator</keyword>
<dbReference type="STRING" id="429701.A0A2G9HBC2"/>
<dbReference type="Gene3D" id="1.10.10.60">
    <property type="entry name" value="Homeodomain-like"/>
    <property type="match status" value="1"/>
</dbReference>
<feature type="domain" description="HTH myb-type" evidence="8">
    <location>
        <begin position="116"/>
        <end position="146"/>
    </location>
</feature>
<keyword evidence="2" id="KW-0677">Repeat</keyword>
<evidence type="ECO:0000256" key="6">
    <source>
        <dbReference type="ARBA" id="ARBA00023163"/>
    </source>
</evidence>
<dbReference type="PROSITE" id="PS51294">
    <property type="entry name" value="HTH_MYB"/>
    <property type="match status" value="1"/>
</dbReference>
<dbReference type="InterPro" id="IPR017930">
    <property type="entry name" value="Myb_dom"/>
</dbReference>
<dbReference type="InterPro" id="IPR015495">
    <property type="entry name" value="Myb_TF_plants"/>
</dbReference>
<dbReference type="GO" id="GO:0003677">
    <property type="term" value="F:DNA binding"/>
    <property type="evidence" value="ECO:0007669"/>
    <property type="project" value="UniProtKB-KW"/>
</dbReference>
<dbReference type="GO" id="GO:0005634">
    <property type="term" value="C:nucleus"/>
    <property type="evidence" value="ECO:0007669"/>
    <property type="project" value="UniProtKB-SubCell"/>
</dbReference>
<evidence type="ECO:0000313" key="10">
    <source>
        <dbReference type="Proteomes" id="UP000231279"/>
    </source>
</evidence>
<comment type="caution">
    <text evidence="9">The sequence shown here is derived from an EMBL/GenBank/DDBJ whole genome shotgun (WGS) entry which is preliminary data.</text>
</comment>
<comment type="subcellular location">
    <subcellularLocation>
        <location evidence="1">Nucleus</location>
    </subcellularLocation>
</comment>
<dbReference type="SUPFAM" id="SSF46689">
    <property type="entry name" value="Homeodomain-like"/>
    <property type="match status" value="1"/>
</dbReference>
<evidence type="ECO:0000256" key="2">
    <source>
        <dbReference type="ARBA" id="ARBA00022737"/>
    </source>
</evidence>
<dbReference type="Proteomes" id="UP000231279">
    <property type="component" value="Unassembled WGS sequence"/>
</dbReference>
<keyword evidence="7" id="KW-0539">Nucleus</keyword>
<keyword evidence="10" id="KW-1185">Reference proteome</keyword>
<name>A0A2G9HBC2_9LAMI</name>
<keyword evidence="4" id="KW-0238">DNA-binding</keyword>
<proteinExistence type="predicted"/>
<evidence type="ECO:0000256" key="4">
    <source>
        <dbReference type="ARBA" id="ARBA00023125"/>
    </source>
</evidence>
<dbReference type="CDD" id="cd00167">
    <property type="entry name" value="SANT"/>
    <property type="match status" value="1"/>
</dbReference>
<evidence type="ECO:0000256" key="1">
    <source>
        <dbReference type="ARBA" id="ARBA00004123"/>
    </source>
</evidence>
<dbReference type="PANTHER" id="PTHR47999:SF24">
    <property type="entry name" value="TRANSCRIPTION FACTOR MYB90"/>
    <property type="match status" value="1"/>
</dbReference>
<sequence>MGKISSQRTGTVKSGVVTTSARKWMNNICRELRQADYQLMIRDFCAMSMLLIWEGMIKINFDGVTSPWLRGMGGQCCLWEAVMDIGKLQQAEVEAKAALCAIRKAEDKGWESIIFEGEWTLIAGRLPGRTANDVKNFWNSHTDKKLPTTIGETTKENAQKTTTECNIIRPRTWTFSNCQVPWRRETIETTKPYTVWTSDENPKNNQLDLSSQTDECVRWWSNLLEMAKENMANEKHQTVHCPQEILAGSFDDNEDNVATKGQGDVDGFCDFCVDIDVWELLSFGDG</sequence>
<gene>
    <name evidence="9" type="ORF">CDL12_12561</name>
</gene>
<dbReference type="OrthoDB" id="2143914at2759"/>
<evidence type="ECO:0000259" key="8">
    <source>
        <dbReference type="PROSITE" id="PS51294"/>
    </source>
</evidence>
<evidence type="ECO:0000313" key="9">
    <source>
        <dbReference type="EMBL" id="PIN14806.1"/>
    </source>
</evidence>
<organism evidence="9 10">
    <name type="scientific">Handroanthus impetiginosus</name>
    <dbReference type="NCBI Taxonomy" id="429701"/>
    <lineage>
        <taxon>Eukaryota</taxon>
        <taxon>Viridiplantae</taxon>
        <taxon>Streptophyta</taxon>
        <taxon>Embryophyta</taxon>
        <taxon>Tracheophyta</taxon>
        <taxon>Spermatophyta</taxon>
        <taxon>Magnoliopsida</taxon>
        <taxon>eudicotyledons</taxon>
        <taxon>Gunneridae</taxon>
        <taxon>Pentapetalae</taxon>
        <taxon>asterids</taxon>
        <taxon>lamiids</taxon>
        <taxon>Lamiales</taxon>
        <taxon>Bignoniaceae</taxon>
        <taxon>Crescentiina</taxon>
        <taxon>Tabebuia alliance</taxon>
        <taxon>Handroanthus</taxon>
    </lineage>
</organism>
<evidence type="ECO:0000256" key="3">
    <source>
        <dbReference type="ARBA" id="ARBA00023015"/>
    </source>
</evidence>
<evidence type="ECO:0000256" key="5">
    <source>
        <dbReference type="ARBA" id="ARBA00023159"/>
    </source>
</evidence>
<protein>
    <recommendedName>
        <fullName evidence="8">HTH myb-type domain-containing protein</fullName>
    </recommendedName>
</protein>